<keyword evidence="1" id="KW-1185">Reference proteome</keyword>
<evidence type="ECO:0000313" key="1">
    <source>
        <dbReference type="Proteomes" id="UP000492821"/>
    </source>
</evidence>
<protein>
    <submittedName>
        <fullName evidence="2">Galectin</fullName>
    </submittedName>
</protein>
<dbReference type="AlphaFoldDB" id="A0A7E4UPH7"/>
<dbReference type="Proteomes" id="UP000492821">
    <property type="component" value="Unassembled WGS sequence"/>
</dbReference>
<dbReference type="InterPro" id="IPR013320">
    <property type="entry name" value="ConA-like_dom_sf"/>
</dbReference>
<sequence>MAHQKEVDQISQINGQWGQEERVGGFHLMIEGAFGLFIVNDPNSSSTTPSPTKPWPIALPVPRSFTLASR</sequence>
<accession>A0A7E4UPH7</accession>
<proteinExistence type="predicted"/>
<organism evidence="1 2">
    <name type="scientific">Panagrellus redivivus</name>
    <name type="common">Microworm</name>
    <dbReference type="NCBI Taxonomy" id="6233"/>
    <lineage>
        <taxon>Eukaryota</taxon>
        <taxon>Metazoa</taxon>
        <taxon>Ecdysozoa</taxon>
        <taxon>Nematoda</taxon>
        <taxon>Chromadorea</taxon>
        <taxon>Rhabditida</taxon>
        <taxon>Tylenchina</taxon>
        <taxon>Panagrolaimomorpha</taxon>
        <taxon>Panagrolaimoidea</taxon>
        <taxon>Panagrolaimidae</taxon>
        <taxon>Panagrellus</taxon>
    </lineage>
</organism>
<reference evidence="2" key="2">
    <citation type="submission" date="2020-10" db="UniProtKB">
        <authorList>
            <consortium name="WormBaseParasite"/>
        </authorList>
    </citation>
    <scope>IDENTIFICATION</scope>
</reference>
<name>A0A7E4UPH7_PANRE</name>
<dbReference type="SUPFAM" id="SSF49899">
    <property type="entry name" value="Concanavalin A-like lectins/glucanases"/>
    <property type="match status" value="1"/>
</dbReference>
<dbReference type="WBParaSite" id="Pan_g11237.t1">
    <property type="protein sequence ID" value="Pan_g11237.t1"/>
    <property type="gene ID" value="Pan_g11237"/>
</dbReference>
<evidence type="ECO:0000313" key="2">
    <source>
        <dbReference type="WBParaSite" id="Pan_g11237.t1"/>
    </source>
</evidence>
<reference evidence="1" key="1">
    <citation type="journal article" date="2013" name="Genetics">
        <title>The draft genome and transcriptome of Panagrellus redivivus are shaped by the harsh demands of a free-living lifestyle.</title>
        <authorList>
            <person name="Srinivasan J."/>
            <person name="Dillman A.R."/>
            <person name="Macchietto M.G."/>
            <person name="Heikkinen L."/>
            <person name="Lakso M."/>
            <person name="Fracchia K.M."/>
            <person name="Antoshechkin I."/>
            <person name="Mortazavi A."/>
            <person name="Wong G."/>
            <person name="Sternberg P.W."/>
        </authorList>
    </citation>
    <scope>NUCLEOTIDE SEQUENCE [LARGE SCALE GENOMIC DNA]</scope>
    <source>
        <strain evidence="1">MT8872</strain>
    </source>
</reference>